<keyword evidence="3" id="KW-1185">Reference proteome</keyword>
<evidence type="ECO:0000313" key="3">
    <source>
        <dbReference type="Proteomes" id="UP000199400"/>
    </source>
</evidence>
<reference evidence="3" key="1">
    <citation type="submission" date="2016-10" db="EMBL/GenBank/DDBJ databases">
        <authorList>
            <person name="Varghese N."/>
            <person name="Submissions S."/>
        </authorList>
    </citation>
    <scope>NUCLEOTIDE SEQUENCE [LARGE SCALE GENOMIC DNA]</scope>
    <source>
        <strain evidence="3">ATCC 25963</strain>
    </source>
</reference>
<accession>A0A1I1UJT0</accession>
<sequence>MTPTYPTHTFFVLSALLLGAGACTPPRGDLGDYSESDSEAATSEDAEEALCVPDEPLDYGRYRCGEGGHEHQREPALCQLAAANPCTTPGEGSTCSEDADCGGGTCEQREDVDLGVFCECLPPSCEATEDCAAGTSCYCTWNGSGRCMPSNCATDEDCGGAVCAVSQDACGVHGLFCTTPEDLCDGEFGCIYVAENARWEEVGAVGCP</sequence>
<dbReference type="Proteomes" id="UP000199400">
    <property type="component" value="Unassembled WGS sequence"/>
</dbReference>
<evidence type="ECO:0000256" key="1">
    <source>
        <dbReference type="SAM" id="MobiDB-lite"/>
    </source>
</evidence>
<name>A0A1I1UJT0_9BACT</name>
<dbReference type="EMBL" id="FOMX01000003">
    <property type="protein sequence ID" value="SFD69013.1"/>
    <property type="molecule type" value="Genomic_DNA"/>
</dbReference>
<feature type="compositionally biased region" description="Acidic residues" evidence="1">
    <location>
        <begin position="32"/>
        <end position="47"/>
    </location>
</feature>
<organism evidence="2 3">
    <name type="scientific">Nannocystis exedens</name>
    <dbReference type="NCBI Taxonomy" id="54"/>
    <lineage>
        <taxon>Bacteria</taxon>
        <taxon>Pseudomonadati</taxon>
        <taxon>Myxococcota</taxon>
        <taxon>Polyangia</taxon>
        <taxon>Nannocystales</taxon>
        <taxon>Nannocystaceae</taxon>
        <taxon>Nannocystis</taxon>
    </lineage>
</organism>
<evidence type="ECO:0000313" key="2">
    <source>
        <dbReference type="EMBL" id="SFD69013.1"/>
    </source>
</evidence>
<gene>
    <name evidence="2" type="ORF">SAMN02745121_01178</name>
</gene>
<dbReference type="STRING" id="54.SAMN02745121_01178"/>
<protein>
    <submittedName>
        <fullName evidence="2">Uncharacterized protein</fullName>
    </submittedName>
</protein>
<dbReference type="AlphaFoldDB" id="A0A1I1UJT0"/>
<proteinExistence type="predicted"/>
<dbReference type="RefSeq" id="WP_143140254.1">
    <property type="nucleotide sequence ID" value="NZ_FOMX01000003.1"/>
</dbReference>
<feature type="region of interest" description="Disordered" evidence="1">
    <location>
        <begin position="28"/>
        <end position="47"/>
    </location>
</feature>